<feature type="compositionally biased region" description="Pro residues" evidence="1">
    <location>
        <begin position="139"/>
        <end position="148"/>
    </location>
</feature>
<dbReference type="Proteomes" id="UP000321058">
    <property type="component" value="Unassembled WGS sequence"/>
</dbReference>
<proteinExistence type="predicted"/>
<sequence>MAQGDVISATDPRGAVTTAGYDANRRPIATTLPAAPAGAARVLTAFTWDPLGRLLEVRQSAGGSILRTASATYTPTGNVATTTDANNNVTRFAYDPLDRRISVTDAMGRVARAPPGRCSASHSSCTTSPSPPTRWSRKPTPPTGCPRR</sequence>
<keyword evidence="3" id="KW-1185">Reference proteome</keyword>
<dbReference type="Pfam" id="PF05593">
    <property type="entry name" value="RHS_repeat"/>
    <property type="match status" value="2"/>
</dbReference>
<organism evidence="2 3">
    <name type="scientific">Reyranella soli</name>
    <dbReference type="NCBI Taxonomy" id="1230389"/>
    <lineage>
        <taxon>Bacteria</taxon>
        <taxon>Pseudomonadati</taxon>
        <taxon>Pseudomonadota</taxon>
        <taxon>Alphaproteobacteria</taxon>
        <taxon>Hyphomicrobiales</taxon>
        <taxon>Reyranellaceae</taxon>
        <taxon>Reyranella</taxon>
    </lineage>
</organism>
<dbReference type="InterPro" id="IPR031325">
    <property type="entry name" value="RHS_repeat"/>
</dbReference>
<reference evidence="2 3" key="1">
    <citation type="submission" date="2019-07" db="EMBL/GenBank/DDBJ databases">
        <title>Whole genome shotgun sequence of Reyranella soli NBRC 108950.</title>
        <authorList>
            <person name="Hosoyama A."/>
            <person name="Uohara A."/>
            <person name="Ohji S."/>
            <person name="Ichikawa N."/>
        </authorList>
    </citation>
    <scope>NUCLEOTIDE SEQUENCE [LARGE SCALE GENOMIC DNA]</scope>
    <source>
        <strain evidence="2 3">NBRC 108950</strain>
    </source>
</reference>
<comment type="caution">
    <text evidence="2">The sequence shown here is derived from an EMBL/GenBank/DDBJ whole genome shotgun (WGS) entry which is preliminary data.</text>
</comment>
<evidence type="ECO:0000256" key="1">
    <source>
        <dbReference type="SAM" id="MobiDB-lite"/>
    </source>
</evidence>
<dbReference type="InterPro" id="IPR006530">
    <property type="entry name" value="YD"/>
</dbReference>
<dbReference type="AlphaFoldDB" id="A0A512NSC7"/>
<protein>
    <recommendedName>
        <fullName evidence="4">RHS repeat protein</fullName>
    </recommendedName>
</protein>
<evidence type="ECO:0000313" key="2">
    <source>
        <dbReference type="EMBL" id="GEP61812.1"/>
    </source>
</evidence>
<evidence type="ECO:0000313" key="3">
    <source>
        <dbReference type="Proteomes" id="UP000321058"/>
    </source>
</evidence>
<dbReference type="Gene3D" id="2.180.10.10">
    <property type="entry name" value="RHS repeat-associated core"/>
    <property type="match status" value="1"/>
</dbReference>
<dbReference type="SUPFAM" id="SSF63825">
    <property type="entry name" value="YWTD domain"/>
    <property type="match status" value="1"/>
</dbReference>
<dbReference type="EMBL" id="BKAJ01000258">
    <property type="protein sequence ID" value="GEP61812.1"/>
    <property type="molecule type" value="Genomic_DNA"/>
</dbReference>
<evidence type="ECO:0008006" key="4">
    <source>
        <dbReference type="Google" id="ProtNLM"/>
    </source>
</evidence>
<gene>
    <name evidence="2" type="ORF">RSO01_89780</name>
</gene>
<dbReference type="NCBIfam" id="TIGR01643">
    <property type="entry name" value="YD_repeat_2x"/>
    <property type="match status" value="2"/>
</dbReference>
<feature type="region of interest" description="Disordered" evidence="1">
    <location>
        <begin position="108"/>
        <end position="148"/>
    </location>
</feature>
<accession>A0A512NSC7</accession>
<name>A0A512NSC7_9HYPH</name>